<protein>
    <recommendedName>
        <fullName evidence="6">Glycosyl transferase family 1</fullName>
    </recommendedName>
</protein>
<dbReference type="InterPro" id="IPR028098">
    <property type="entry name" value="Glyco_trans_4-like_N"/>
</dbReference>
<feature type="domain" description="Glycosyltransferase subfamily 4-like N-terminal" evidence="3">
    <location>
        <begin position="16"/>
        <end position="182"/>
    </location>
</feature>
<gene>
    <name evidence="4" type="ORF">A2866_01670</name>
</gene>
<keyword evidence="1" id="KW-0808">Transferase</keyword>
<dbReference type="Proteomes" id="UP000177026">
    <property type="component" value="Unassembled WGS sequence"/>
</dbReference>
<reference evidence="4 5" key="1">
    <citation type="journal article" date="2016" name="Nat. Commun.">
        <title>Thousands of microbial genomes shed light on interconnected biogeochemical processes in an aquifer system.</title>
        <authorList>
            <person name="Anantharaman K."/>
            <person name="Brown C.T."/>
            <person name="Hug L.A."/>
            <person name="Sharon I."/>
            <person name="Castelle C.J."/>
            <person name="Probst A.J."/>
            <person name="Thomas B.C."/>
            <person name="Singh A."/>
            <person name="Wilkins M.J."/>
            <person name="Karaoz U."/>
            <person name="Brodie E.L."/>
            <person name="Williams K.H."/>
            <person name="Hubbard S.S."/>
            <person name="Banfield J.F."/>
        </authorList>
    </citation>
    <scope>NUCLEOTIDE SEQUENCE [LARGE SCALE GENOMIC DNA]</scope>
</reference>
<evidence type="ECO:0000259" key="2">
    <source>
        <dbReference type="Pfam" id="PF00534"/>
    </source>
</evidence>
<name>A0A1F7GK39_9BACT</name>
<dbReference type="AlphaFoldDB" id="A0A1F7GK39"/>
<evidence type="ECO:0000256" key="1">
    <source>
        <dbReference type="ARBA" id="ARBA00022679"/>
    </source>
</evidence>
<evidence type="ECO:0000313" key="5">
    <source>
        <dbReference type="Proteomes" id="UP000177026"/>
    </source>
</evidence>
<dbReference type="InterPro" id="IPR001296">
    <property type="entry name" value="Glyco_trans_1"/>
</dbReference>
<dbReference type="PANTHER" id="PTHR46401:SF2">
    <property type="entry name" value="GLYCOSYLTRANSFERASE WBBK-RELATED"/>
    <property type="match status" value="1"/>
</dbReference>
<dbReference type="PANTHER" id="PTHR46401">
    <property type="entry name" value="GLYCOSYLTRANSFERASE WBBK-RELATED"/>
    <property type="match status" value="1"/>
</dbReference>
<evidence type="ECO:0000313" key="4">
    <source>
        <dbReference type="EMBL" id="OGK19400.1"/>
    </source>
</evidence>
<evidence type="ECO:0000259" key="3">
    <source>
        <dbReference type="Pfam" id="PF13439"/>
    </source>
</evidence>
<dbReference type="CDD" id="cd03809">
    <property type="entry name" value="GT4_MtfB-like"/>
    <property type="match status" value="1"/>
</dbReference>
<evidence type="ECO:0008006" key="6">
    <source>
        <dbReference type="Google" id="ProtNLM"/>
    </source>
</evidence>
<dbReference type="EMBL" id="MFZI01000049">
    <property type="protein sequence ID" value="OGK19400.1"/>
    <property type="molecule type" value="Genomic_DNA"/>
</dbReference>
<dbReference type="Gene3D" id="3.40.50.2000">
    <property type="entry name" value="Glycogen Phosphorylase B"/>
    <property type="match status" value="2"/>
</dbReference>
<dbReference type="GO" id="GO:0016757">
    <property type="term" value="F:glycosyltransferase activity"/>
    <property type="evidence" value="ECO:0007669"/>
    <property type="project" value="InterPro"/>
</dbReference>
<accession>A0A1F7GK39</accession>
<dbReference type="SUPFAM" id="SSF53756">
    <property type="entry name" value="UDP-Glycosyltransferase/glycogen phosphorylase"/>
    <property type="match status" value="1"/>
</dbReference>
<dbReference type="Pfam" id="PF13439">
    <property type="entry name" value="Glyco_transf_4"/>
    <property type="match status" value="1"/>
</dbReference>
<organism evidence="4 5">
    <name type="scientific">Candidatus Roizmanbacteria bacterium RIFCSPHIGHO2_01_FULL_39_8</name>
    <dbReference type="NCBI Taxonomy" id="1802033"/>
    <lineage>
        <taxon>Bacteria</taxon>
        <taxon>Candidatus Roizmaniibacteriota</taxon>
    </lineage>
</organism>
<dbReference type="Pfam" id="PF00534">
    <property type="entry name" value="Glycos_transf_1"/>
    <property type="match status" value="1"/>
</dbReference>
<feature type="domain" description="Glycosyl transferase family 1" evidence="2">
    <location>
        <begin position="198"/>
        <end position="363"/>
    </location>
</feature>
<proteinExistence type="predicted"/>
<comment type="caution">
    <text evidence="4">The sequence shown here is derived from an EMBL/GenBank/DDBJ whole genome shotgun (WGS) entry which is preliminary data.</text>
</comment>
<sequence>MKVLYDARKIAKDQVGVGNVVEKILRELLNYQDLQIVAFTRKGTTLLPSVGTSPNLTVHETSDDTQFFGPKRLWIEQTYIPKLIDRYQPDILHLTNGFSVPLFLNKKNKRLKIVSTIHDVIPFTPYKELMNEMNQFLFTKLFRYSIQMADKVVAVSQFTANDIKTYFPKVKDVAVIYNGIDPFPQITDEAKMWNVIKEKYQINDEFILYIGGFAPRKNVLNLIKAYTLFIEKTNSPLNLVLAGKFSRNKDIQDNIQNVLKFIQGHQLSQRVKIVKYLEIPEKVLLLKKARIFVYLSLYEGFGLPVLEALSAGTPTLTTKNSVMEEVAQKYSLYAEVQNSNDILDKMILMLSKYDFYKNLAFRASKELLPSYDWKAAGKKYYEIYKNIL</sequence>